<accession>A0A183IN94</accession>
<name>A0A183IN94_9BILA</name>
<dbReference type="AlphaFoldDB" id="A0A183IN94"/>
<dbReference type="WBParaSite" id="SBAD_0000530001-mRNA-1">
    <property type="protein sequence ID" value="SBAD_0000530001-mRNA-1"/>
    <property type="gene ID" value="SBAD_0000530001"/>
</dbReference>
<feature type="region of interest" description="Disordered" evidence="1">
    <location>
        <begin position="99"/>
        <end position="125"/>
    </location>
</feature>
<feature type="compositionally biased region" description="Acidic residues" evidence="1">
    <location>
        <begin position="107"/>
        <end position="125"/>
    </location>
</feature>
<reference evidence="4" key="1">
    <citation type="submission" date="2016-06" db="UniProtKB">
        <authorList>
            <consortium name="WormBaseParasite"/>
        </authorList>
    </citation>
    <scope>IDENTIFICATION</scope>
</reference>
<sequence length="125" mass="13653">MLSSSYSEAKTRTGERQRQRSEQRILAYQNKTRFVSDCAAPNTCTTASARCDGSTECSQAWLKPSASAMYTTGDVGKGRLPEEQLWLLESGATARFSPRLTHRVDGDSGDEYGDSDDDCDSALIA</sequence>
<reference evidence="2 3" key="2">
    <citation type="submission" date="2018-11" db="EMBL/GenBank/DDBJ databases">
        <authorList>
            <consortium name="Pathogen Informatics"/>
        </authorList>
    </citation>
    <scope>NUCLEOTIDE SEQUENCE [LARGE SCALE GENOMIC DNA]</scope>
</reference>
<proteinExistence type="predicted"/>
<dbReference type="EMBL" id="UZAM01008749">
    <property type="protein sequence ID" value="VDP06243.1"/>
    <property type="molecule type" value="Genomic_DNA"/>
</dbReference>
<evidence type="ECO:0000313" key="3">
    <source>
        <dbReference type="Proteomes" id="UP000270296"/>
    </source>
</evidence>
<evidence type="ECO:0000313" key="2">
    <source>
        <dbReference type="EMBL" id="VDP06243.1"/>
    </source>
</evidence>
<protein>
    <submittedName>
        <fullName evidence="2 4">Uncharacterized protein</fullName>
    </submittedName>
</protein>
<feature type="region of interest" description="Disordered" evidence="1">
    <location>
        <begin position="1"/>
        <end position="23"/>
    </location>
</feature>
<organism evidence="4">
    <name type="scientific">Soboliphyme baturini</name>
    <dbReference type="NCBI Taxonomy" id="241478"/>
    <lineage>
        <taxon>Eukaryota</taxon>
        <taxon>Metazoa</taxon>
        <taxon>Ecdysozoa</taxon>
        <taxon>Nematoda</taxon>
        <taxon>Enoplea</taxon>
        <taxon>Dorylaimia</taxon>
        <taxon>Dioctophymatida</taxon>
        <taxon>Dioctophymatoidea</taxon>
        <taxon>Soboliphymatidae</taxon>
        <taxon>Soboliphyme</taxon>
    </lineage>
</organism>
<keyword evidence="3" id="KW-1185">Reference proteome</keyword>
<feature type="compositionally biased region" description="Basic and acidic residues" evidence="1">
    <location>
        <begin position="9"/>
        <end position="23"/>
    </location>
</feature>
<gene>
    <name evidence="2" type="ORF">SBAD_LOCUS5090</name>
</gene>
<dbReference type="Proteomes" id="UP000270296">
    <property type="component" value="Unassembled WGS sequence"/>
</dbReference>
<evidence type="ECO:0000256" key="1">
    <source>
        <dbReference type="SAM" id="MobiDB-lite"/>
    </source>
</evidence>
<evidence type="ECO:0000313" key="4">
    <source>
        <dbReference type="WBParaSite" id="SBAD_0000530001-mRNA-1"/>
    </source>
</evidence>